<proteinExistence type="predicted"/>
<protein>
    <submittedName>
        <fullName evidence="1">Uncharacterized protein</fullName>
    </submittedName>
</protein>
<gene>
    <name evidence="1" type="ORF">G9U52_31725</name>
</gene>
<reference evidence="1" key="1">
    <citation type="submission" date="2020-03" db="EMBL/GenBank/DDBJ databases">
        <title>Draft sequencing of Paenibacilllus sp. S3N08.</title>
        <authorList>
            <person name="Kim D.-U."/>
        </authorList>
    </citation>
    <scope>NUCLEOTIDE SEQUENCE</scope>
    <source>
        <strain evidence="1">S3N08</strain>
    </source>
</reference>
<organism evidence="1 2">
    <name type="scientific">Paenibacillus agricola</name>
    <dbReference type="NCBI Taxonomy" id="2716264"/>
    <lineage>
        <taxon>Bacteria</taxon>
        <taxon>Bacillati</taxon>
        <taxon>Bacillota</taxon>
        <taxon>Bacilli</taxon>
        <taxon>Bacillales</taxon>
        <taxon>Paenibacillaceae</taxon>
        <taxon>Paenibacillus</taxon>
    </lineage>
</organism>
<dbReference type="RefSeq" id="WP_166155234.1">
    <property type="nucleotide sequence ID" value="NZ_JAAOIW010000018.1"/>
</dbReference>
<evidence type="ECO:0000313" key="2">
    <source>
        <dbReference type="Proteomes" id="UP001165962"/>
    </source>
</evidence>
<dbReference type="Proteomes" id="UP001165962">
    <property type="component" value="Unassembled WGS sequence"/>
</dbReference>
<sequence>MRSWKTFVKRRHGYKLDTLTLDAGVAYLVKMLSKAGILTEMSCDGHGRNAPKIWFAGAWNAAWFEIVSCKVLGELKLHYRWVVEEKGTSEHILTAKRTSPERWNLKLVQEDAMRIGTYLDMHAEELSNYKRKCFKHRSMKEQAVLLSRDYEVLKMWMKEKVTG</sequence>
<keyword evidence="2" id="KW-1185">Reference proteome</keyword>
<comment type="caution">
    <text evidence="1">The sequence shown here is derived from an EMBL/GenBank/DDBJ whole genome shotgun (WGS) entry which is preliminary data.</text>
</comment>
<dbReference type="EMBL" id="JAAOIW010000018">
    <property type="protein sequence ID" value="NHN34366.1"/>
    <property type="molecule type" value="Genomic_DNA"/>
</dbReference>
<name>A0ABX0JGM7_9BACL</name>
<accession>A0ABX0JGM7</accession>
<evidence type="ECO:0000313" key="1">
    <source>
        <dbReference type="EMBL" id="NHN34366.1"/>
    </source>
</evidence>